<dbReference type="InterPro" id="IPR036291">
    <property type="entry name" value="NAD(P)-bd_dom_sf"/>
</dbReference>
<proteinExistence type="inferred from homology"/>
<dbReference type="PANTHER" id="PTHR42760">
    <property type="entry name" value="SHORT-CHAIN DEHYDROGENASES/REDUCTASES FAMILY MEMBER"/>
    <property type="match status" value="1"/>
</dbReference>
<dbReference type="CDD" id="cd05233">
    <property type="entry name" value="SDR_c"/>
    <property type="match status" value="1"/>
</dbReference>
<dbReference type="PRINTS" id="PR00081">
    <property type="entry name" value="GDHRDH"/>
</dbReference>
<dbReference type="SMART" id="SM00822">
    <property type="entry name" value="PKS_KR"/>
    <property type="match status" value="1"/>
</dbReference>
<keyword evidence="5" id="KW-1185">Reference proteome</keyword>
<protein>
    <submittedName>
        <fullName evidence="4">SDR family oxidoreductase</fullName>
    </submittedName>
</protein>
<dbReference type="InterPro" id="IPR057326">
    <property type="entry name" value="KR_dom"/>
</dbReference>
<dbReference type="PRINTS" id="PR00080">
    <property type="entry name" value="SDRFAMILY"/>
</dbReference>
<dbReference type="SUPFAM" id="SSF51735">
    <property type="entry name" value="NAD(P)-binding Rossmann-fold domains"/>
    <property type="match status" value="1"/>
</dbReference>
<keyword evidence="2" id="KW-0560">Oxidoreductase</keyword>
<gene>
    <name evidence="4" type="ORF">GSY69_04820</name>
</gene>
<organism evidence="4 5">
    <name type="scientific">Brevibacterium rongguiense</name>
    <dbReference type="NCBI Taxonomy" id="2695267"/>
    <lineage>
        <taxon>Bacteria</taxon>
        <taxon>Bacillati</taxon>
        <taxon>Actinomycetota</taxon>
        <taxon>Actinomycetes</taxon>
        <taxon>Micrococcales</taxon>
        <taxon>Brevibacteriaceae</taxon>
        <taxon>Brevibacterium</taxon>
    </lineage>
</organism>
<evidence type="ECO:0000313" key="5">
    <source>
        <dbReference type="Proteomes" id="UP000469215"/>
    </source>
</evidence>
<evidence type="ECO:0000313" key="4">
    <source>
        <dbReference type="EMBL" id="MYM19310.1"/>
    </source>
</evidence>
<dbReference type="RefSeq" id="WP_160952747.1">
    <property type="nucleotide sequence ID" value="NZ_WWEQ01000014.1"/>
</dbReference>
<dbReference type="Gene3D" id="3.40.50.720">
    <property type="entry name" value="NAD(P)-binding Rossmann-like Domain"/>
    <property type="match status" value="1"/>
</dbReference>
<comment type="similarity">
    <text evidence="1">Belongs to the short-chain dehydrogenases/reductases (SDR) family.</text>
</comment>
<dbReference type="EMBL" id="WWEQ01000014">
    <property type="protein sequence ID" value="MYM19310.1"/>
    <property type="molecule type" value="Genomic_DNA"/>
</dbReference>
<evidence type="ECO:0000259" key="3">
    <source>
        <dbReference type="SMART" id="SM00822"/>
    </source>
</evidence>
<accession>A0A6N9H5J0</accession>
<evidence type="ECO:0000256" key="2">
    <source>
        <dbReference type="ARBA" id="ARBA00023002"/>
    </source>
</evidence>
<sequence length="247" mass="25298">MDTAQADVPRRYLITGGTSGIGRACAAHLTAAGHRVWITGTRQESLSPALEAGVAAGGSVAEARDASALTSAFAAAHDAFGGVDAAFLNAGIDGEAKPAQDLDPEHFRRVLDVNVVGALIGAQAAREWLVRPGTLVINASVNAVRPEPGFADYNASKAAAEALAKSLALDWAGDGLSVMAVCPGYFRSRMTAGYMDDPAVGPELLAHIPMGRYGRPEEIGALLEFLLSGRAAFMSGASIPIAGAANV</sequence>
<dbReference type="Proteomes" id="UP000469215">
    <property type="component" value="Unassembled WGS sequence"/>
</dbReference>
<dbReference type="InterPro" id="IPR002347">
    <property type="entry name" value="SDR_fam"/>
</dbReference>
<dbReference type="GO" id="GO:0016616">
    <property type="term" value="F:oxidoreductase activity, acting on the CH-OH group of donors, NAD or NADP as acceptor"/>
    <property type="evidence" value="ECO:0007669"/>
    <property type="project" value="TreeGrafter"/>
</dbReference>
<evidence type="ECO:0000256" key="1">
    <source>
        <dbReference type="ARBA" id="ARBA00006484"/>
    </source>
</evidence>
<name>A0A6N9H5J0_9MICO</name>
<feature type="domain" description="Ketoreductase" evidence="3">
    <location>
        <begin position="10"/>
        <end position="184"/>
    </location>
</feature>
<dbReference type="FunFam" id="3.40.50.720:FF:000084">
    <property type="entry name" value="Short-chain dehydrogenase reductase"/>
    <property type="match status" value="1"/>
</dbReference>
<dbReference type="Pfam" id="PF13561">
    <property type="entry name" value="adh_short_C2"/>
    <property type="match status" value="1"/>
</dbReference>
<reference evidence="4 5" key="1">
    <citation type="submission" date="2020-01" db="EMBL/GenBank/DDBJ databases">
        <authorList>
            <person name="Deng T."/>
        </authorList>
    </citation>
    <scope>NUCLEOTIDE SEQUENCE [LARGE SCALE GENOMIC DNA]</scope>
    <source>
        <strain evidence="4 5">5221</strain>
    </source>
</reference>
<dbReference type="AlphaFoldDB" id="A0A6N9H5J0"/>
<dbReference type="PROSITE" id="PS00061">
    <property type="entry name" value="ADH_SHORT"/>
    <property type="match status" value="1"/>
</dbReference>
<comment type="caution">
    <text evidence="4">The sequence shown here is derived from an EMBL/GenBank/DDBJ whole genome shotgun (WGS) entry which is preliminary data.</text>
</comment>
<dbReference type="InterPro" id="IPR020904">
    <property type="entry name" value="Sc_DH/Rdtase_CS"/>
</dbReference>
<dbReference type="PANTHER" id="PTHR42760:SF132">
    <property type="entry name" value="SHORT-CHAIN DEHYDROGENASE_REDUCTASE FAMILY PROTEIN"/>
    <property type="match status" value="1"/>
</dbReference>